<organism evidence="2 3">
    <name type="scientific">Emydomyces testavorans</name>
    <dbReference type="NCBI Taxonomy" id="2070801"/>
    <lineage>
        <taxon>Eukaryota</taxon>
        <taxon>Fungi</taxon>
        <taxon>Dikarya</taxon>
        <taxon>Ascomycota</taxon>
        <taxon>Pezizomycotina</taxon>
        <taxon>Eurotiomycetes</taxon>
        <taxon>Eurotiomycetidae</taxon>
        <taxon>Onygenales</taxon>
        <taxon>Nannizziopsiaceae</taxon>
        <taxon>Emydomyces</taxon>
    </lineage>
</organism>
<reference evidence="2" key="1">
    <citation type="submission" date="2023-03" db="EMBL/GenBank/DDBJ databases">
        <title>Emydomyces testavorans Genome Sequence.</title>
        <authorList>
            <person name="Hoyer L."/>
        </authorList>
    </citation>
    <scope>NUCLEOTIDE SEQUENCE</scope>
    <source>
        <strain evidence="2">16-2883</strain>
    </source>
</reference>
<keyword evidence="3" id="KW-1185">Reference proteome</keyword>
<dbReference type="GO" id="GO:0030950">
    <property type="term" value="P:establishment or maintenance of actin cytoskeleton polarity"/>
    <property type="evidence" value="ECO:0007669"/>
    <property type="project" value="TreeGrafter"/>
</dbReference>
<dbReference type="AlphaFoldDB" id="A0AAF0ILH2"/>
<evidence type="ECO:0000313" key="2">
    <source>
        <dbReference type="EMBL" id="WEW61708.1"/>
    </source>
</evidence>
<evidence type="ECO:0000256" key="1">
    <source>
        <dbReference type="SAM" id="MobiDB-lite"/>
    </source>
</evidence>
<dbReference type="GO" id="GO:0051286">
    <property type="term" value="C:cell tip"/>
    <property type="evidence" value="ECO:0007669"/>
    <property type="project" value="TreeGrafter"/>
</dbReference>
<protein>
    <submittedName>
        <fullName evidence="2">Protein phosphatase regulator</fullName>
    </submittedName>
</protein>
<name>A0AAF0ILH2_9EURO</name>
<gene>
    <name evidence="2" type="primary">BUD14_1</name>
    <name evidence="2" type="ORF">PRK78_007202</name>
</gene>
<sequence length="150" mass="16707">MTRPQMIRADTIDLQDPLSPSAQDHSRASTNGKSARHGHGQHQDEALRNAEQDMLDEIARGPLSPDPKKDVYRVEAEDAYNDQDEPADRANGLDNGRIGDYENHTEEDGGEGDIDDQLDDDDDMLDKISSSPSIDDGGCIELYFTFNRLF</sequence>
<dbReference type="InterPro" id="IPR053039">
    <property type="entry name" value="Polarity_Bud-Selection_Reg"/>
</dbReference>
<feature type="compositionally biased region" description="Polar residues" evidence="1">
    <location>
        <begin position="18"/>
        <end position="33"/>
    </location>
</feature>
<dbReference type="EMBL" id="CP120631">
    <property type="protein sequence ID" value="WEW61708.1"/>
    <property type="molecule type" value="Genomic_DNA"/>
</dbReference>
<feature type="compositionally biased region" description="Basic and acidic residues" evidence="1">
    <location>
        <begin position="97"/>
        <end position="107"/>
    </location>
</feature>
<accession>A0AAF0ILH2</accession>
<dbReference type="GO" id="GO:0008104">
    <property type="term" value="P:intracellular protein localization"/>
    <property type="evidence" value="ECO:0007669"/>
    <property type="project" value="TreeGrafter"/>
</dbReference>
<feature type="region of interest" description="Disordered" evidence="1">
    <location>
        <begin position="1"/>
        <end position="138"/>
    </location>
</feature>
<dbReference type="PANTHER" id="PTHR47775:SF1">
    <property type="entry name" value="BUD SITE SELECTION PROTEIN 14"/>
    <property type="match status" value="1"/>
</dbReference>
<evidence type="ECO:0000313" key="3">
    <source>
        <dbReference type="Proteomes" id="UP001219355"/>
    </source>
</evidence>
<proteinExistence type="predicted"/>
<feature type="compositionally biased region" description="Basic and acidic residues" evidence="1">
    <location>
        <begin position="66"/>
        <end position="76"/>
    </location>
</feature>
<dbReference type="Proteomes" id="UP001219355">
    <property type="component" value="Chromosome 5"/>
</dbReference>
<feature type="compositionally biased region" description="Basic and acidic residues" evidence="1">
    <location>
        <begin position="41"/>
        <end position="51"/>
    </location>
</feature>
<feature type="compositionally biased region" description="Acidic residues" evidence="1">
    <location>
        <begin position="108"/>
        <end position="124"/>
    </location>
</feature>
<dbReference type="PANTHER" id="PTHR47775">
    <property type="entry name" value="BUD SITE SELECTION PROTEIN 14"/>
    <property type="match status" value="1"/>
</dbReference>
<dbReference type="GO" id="GO:0015630">
    <property type="term" value="C:microtubule cytoskeleton"/>
    <property type="evidence" value="ECO:0007669"/>
    <property type="project" value="TreeGrafter"/>
</dbReference>